<evidence type="ECO:0000256" key="10">
    <source>
        <dbReference type="ARBA" id="ARBA00022786"/>
    </source>
</evidence>
<dbReference type="GO" id="GO:0061630">
    <property type="term" value="F:ubiquitin protein ligase activity"/>
    <property type="evidence" value="ECO:0007669"/>
    <property type="project" value="UniProtKB-EC"/>
</dbReference>
<evidence type="ECO:0000259" key="13">
    <source>
        <dbReference type="PROSITE" id="PS50089"/>
    </source>
</evidence>
<reference evidence="15" key="1">
    <citation type="submission" date="2022-04" db="EMBL/GenBank/DDBJ databases">
        <title>Carnegiea gigantea Genome sequencing and assembly v2.</title>
        <authorList>
            <person name="Copetti D."/>
            <person name="Sanderson M.J."/>
            <person name="Burquez A."/>
            <person name="Wojciechowski M.F."/>
        </authorList>
    </citation>
    <scope>NUCLEOTIDE SEQUENCE</scope>
    <source>
        <strain evidence="15">SGP5-SGP5p</strain>
        <tissue evidence="15">Aerial part</tissue>
    </source>
</reference>
<feature type="domain" description="RING-type" evidence="14">
    <location>
        <begin position="587"/>
        <end position="800"/>
    </location>
</feature>
<dbReference type="PROSITE" id="PS50089">
    <property type="entry name" value="ZF_RING_2"/>
    <property type="match status" value="2"/>
</dbReference>
<evidence type="ECO:0000256" key="4">
    <source>
        <dbReference type="ARBA" id="ARBA00005884"/>
    </source>
</evidence>
<comment type="function">
    <text evidence="3">Might act as an E3 ubiquitin-protein ligase, or as part of E3 complex, which accepts ubiquitin from specific E2 ubiquitin-conjugating enzymes and then transfers it to substrates.</text>
</comment>
<evidence type="ECO:0000256" key="11">
    <source>
        <dbReference type="ARBA" id="ARBA00022833"/>
    </source>
</evidence>
<dbReference type="Gene3D" id="1.20.120.1750">
    <property type="match status" value="2"/>
</dbReference>
<evidence type="ECO:0000256" key="6">
    <source>
        <dbReference type="ARBA" id="ARBA00022679"/>
    </source>
</evidence>
<keyword evidence="8" id="KW-0677">Repeat</keyword>
<dbReference type="GO" id="GO:0016567">
    <property type="term" value="P:protein ubiquitination"/>
    <property type="evidence" value="ECO:0007669"/>
    <property type="project" value="InterPro"/>
</dbReference>
<comment type="cofactor">
    <cofactor evidence="2">
        <name>Zn(2+)</name>
        <dbReference type="ChEBI" id="CHEBI:29105"/>
    </cofactor>
</comment>
<evidence type="ECO:0000259" key="14">
    <source>
        <dbReference type="PROSITE" id="PS51873"/>
    </source>
</evidence>
<dbReference type="InterPro" id="IPR031127">
    <property type="entry name" value="E3_UB_ligase_RBR"/>
</dbReference>
<evidence type="ECO:0000256" key="9">
    <source>
        <dbReference type="ARBA" id="ARBA00022771"/>
    </source>
</evidence>
<gene>
    <name evidence="15" type="ORF">Cgig2_007229</name>
</gene>
<dbReference type="SMART" id="SM00647">
    <property type="entry name" value="IBR"/>
    <property type="match status" value="4"/>
</dbReference>
<dbReference type="InterPro" id="IPR013083">
    <property type="entry name" value="Znf_RING/FYVE/PHD"/>
</dbReference>
<dbReference type="GO" id="GO:0008270">
    <property type="term" value="F:zinc ion binding"/>
    <property type="evidence" value="ECO:0007669"/>
    <property type="project" value="UniProtKB-KW"/>
</dbReference>
<evidence type="ECO:0000256" key="5">
    <source>
        <dbReference type="ARBA" id="ARBA00012251"/>
    </source>
</evidence>
<evidence type="ECO:0000256" key="3">
    <source>
        <dbReference type="ARBA" id="ARBA00003976"/>
    </source>
</evidence>
<dbReference type="CDD" id="cd22584">
    <property type="entry name" value="Rcat_RBR_unk"/>
    <property type="match status" value="2"/>
</dbReference>
<comment type="similarity">
    <text evidence="4">Belongs to the RBR family. Ariadne subfamily.</text>
</comment>
<dbReference type="CDD" id="cd22582">
    <property type="entry name" value="BRcat_RBR_unk"/>
    <property type="match status" value="2"/>
</dbReference>
<dbReference type="OrthoDB" id="10009520at2759"/>
<evidence type="ECO:0000313" key="16">
    <source>
        <dbReference type="Proteomes" id="UP001153076"/>
    </source>
</evidence>
<dbReference type="SMART" id="SM00184">
    <property type="entry name" value="RING"/>
    <property type="match status" value="2"/>
</dbReference>
<dbReference type="Proteomes" id="UP001153076">
    <property type="component" value="Unassembled WGS sequence"/>
</dbReference>
<dbReference type="EC" id="2.3.2.31" evidence="5"/>
<keyword evidence="11" id="KW-0862">Zinc</keyword>
<dbReference type="Pfam" id="PF01485">
    <property type="entry name" value="IBR"/>
    <property type="match status" value="3"/>
</dbReference>
<keyword evidence="9 12" id="KW-0863">Zinc-finger</keyword>
<dbReference type="SUPFAM" id="SSF57850">
    <property type="entry name" value="RING/U-box"/>
    <property type="match status" value="6"/>
</dbReference>
<sequence>MEANHQVSPETVQFFQFNNHGKLNNKAATTTTGNVVIDLDLEDDQHNLDQDCVFLKTQKINLMRRGNNRVSPICVDLDDCFEEDRGLRGIPKSGKKIPTPGSVQCVDDYDDDNDDIRIVTVKPSPSPILSGSDKRRKLFIDPSMFEVGESSGLKCKSNVQVEVVEIAPDPDPDPDPPVRRMFTCEICADSKPVYKSFKIKGCSHSYCFDCIKNYVASKLQDGVSQINCPVPSCPGLLEPEYCREILPFEVFDRWGKLLCESVIPASQKFYCPFKDCSTLLIDDGGEAVTQSECPSCFRMFCAQCKVAWHDGIDCAEYQKLRKDEREKEDIMFRNLAKQKQWQRCPKCNFYVEKASGCLYIRCRCGTAFCYNCGSLYTDHTYHYCAKCGTQKPSFLNPDKSTIHYDTNALQLNSQALGEHTTQPFQPDAAAMEDPHQVSDDNNVQISKSSDHRKLNNENTPTGNVLIDLELNDDERDNDTDCIFVKHEKNLMPRIPNKPEKKVGKEIDSDLVQCVDDYDDDNDEIRIVSVKPPSTPKLSAPNKKKRKLFNGPSVFEVGESSGSKSKNKVEVEVVDVAPDPNPNPAVRRMFACDICADSKPLYESFKIKGCSHSYCLDCIKNYVASKLQDGVSQIDCPVPRCHGLLEPEYCREILPFEVFDRWGKLLCESVIPASQKFYCPFKDCSALLIDDGKEVVTQSECPSCFRLFCAQCKVAWHHGIQCAEYQKLGKDEREKEDIMLRNLAKQNMWKRCPKCNFYVEKAYGCPIMRCRCGTIFCYTCGGAYTYTYTGAPYAYTGAAYAYPGSAYTYSTSGCRCYEYKY</sequence>
<feature type="domain" description="RING-type" evidence="13">
    <location>
        <begin position="184"/>
        <end position="230"/>
    </location>
</feature>
<dbReference type="InterPro" id="IPR001841">
    <property type="entry name" value="Znf_RING"/>
</dbReference>
<protein>
    <recommendedName>
        <fullName evidence="5">RBR-type E3 ubiquitin transferase</fullName>
        <ecNumber evidence="5">2.3.2.31</ecNumber>
    </recommendedName>
</protein>
<proteinExistence type="inferred from homology"/>
<feature type="domain" description="RING-type" evidence="13">
    <location>
        <begin position="591"/>
        <end position="639"/>
    </location>
</feature>
<evidence type="ECO:0000256" key="7">
    <source>
        <dbReference type="ARBA" id="ARBA00022723"/>
    </source>
</evidence>
<evidence type="ECO:0000256" key="8">
    <source>
        <dbReference type="ARBA" id="ARBA00022737"/>
    </source>
</evidence>
<dbReference type="PANTHER" id="PTHR11685">
    <property type="entry name" value="RBR FAMILY RING FINGER AND IBR DOMAIN-CONTAINING"/>
    <property type="match status" value="1"/>
</dbReference>
<feature type="domain" description="RING-type" evidence="14">
    <location>
        <begin position="180"/>
        <end position="393"/>
    </location>
</feature>
<accession>A0A9Q1KZP1</accession>
<dbReference type="Gene3D" id="3.30.40.10">
    <property type="entry name" value="Zinc/RING finger domain, C3HC4 (zinc finger)"/>
    <property type="match status" value="2"/>
</dbReference>
<keyword evidence="7" id="KW-0479">Metal-binding</keyword>
<keyword evidence="6" id="KW-0808">Transferase</keyword>
<organism evidence="15 16">
    <name type="scientific">Carnegiea gigantea</name>
    <dbReference type="NCBI Taxonomy" id="171969"/>
    <lineage>
        <taxon>Eukaryota</taxon>
        <taxon>Viridiplantae</taxon>
        <taxon>Streptophyta</taxon>
        <taxon>Embryophyta</taxon>
        <taxon>Tracheophyta</taxon>
        <taxon>Spermatophyta</taxon>
        <taxon>Magnoliopsida</taxon>
        <taxon>eudicotyledons</taxon>
        <taxon>Gunneridae</taxon>
        <taxon>Pentapetalae</taxon>
        <taxon>Caryophyllales</taxon>
        <taxon>Cactineae</taxon>
        <taxon>Cactaceae</taxon>
        <taxon>Cactoideae</taxon>
        <taxon>Echinocereeae</taxon>
        <taxon>Carnegiea</taxon>
    </lineage>
</organism>
<evidence type="ECO:0000256" key="2">
    <source>
        <dbReference type="ARBA" id="ARBA00001947"/>
    </source>
</evidence>
<evidence type="ECO:0000256" key="12">
    <source>
        <dbReference type="PROSITE-ProRule" id="PRU00175"/>
    </source>
</evidence>
<keyword evidence="10" id="KW-0833">Ubl conjugation pathway</keyword>
<dbReference type="FunFam" id="3.30.40.10:FF:000230">
    <property type="entry name" value="RBR-type E3 ubiquitin transferase"/>
    <property type="match status" value="2"/>
</dbReference>
<dbReference type="InterPro" id="IPR002867">
    <property type="entry name" value="IBR_dom"/>
</dbReference>
<evidence type="ECO:0000313" key="15">
    <source>
        <dbReference type="EMBL" id="KAJ8451746.1"/>
    </source>
</evidence>
<comment type="catalytic activity">
    <reaction evidence="1">
        <text>[E2 ubiquitin-conjugating enzyme]-S-ubiquitinyl-L-cysteine + [acceptor protein]-L-lysine = [E2 ubiquitin-conjugating enzyme]-L-cysteine + [acceptor protein]-N(6)-ubiquitinyl-L-lysine.</text>
        <dbReference type="EC" id="2.3.2.31"/>
    </reaction>
</comment>
<dbReference type="EMBL" id="JAKOGI010000007">
    <property type="protein sequence ID" value="KAJ8451746.1"/>
    <property type="molecule type" value="Genomic_DNA"/>
</dbReference>
<name>A0A9Q1KZP1_9CARY</name>
<comment type="caution">
    <text evidence="15">The sequence shown here is derived from an EMBL/GenBank/DDBJ whole genome shotgun (WGS) entry which is preliminary data.</text>
</comment>
<keyword evidence="16" id="KW-1185">Reference proteome</keyword>
<evidence type="ECO:0000256" key="1">
    <source>
        <dbReference type="ARBA" id="ARBA00001798"/>
    </source>
</evidence>
<dbReference type="AlphaFoldDB" id="A0A9Q1KZP1"/>
<dbReference type="PROSITE" id="PS51873">
    <property type="entry name" value="TRIAD"/>
    <property type="match status" value="2"/>
</dbReference>
<dbReference type="InterPro" id="IPR017907">
    <property type="entry name" value="Znf_RING_CS"/>
</dbReference>
<dbReference type="InterPro" id="IPR044066">
    <property type="entry name" value="TRIAD_supradom"/>
</dbReference>
<dbReference type="PROSITE" id="PS00518">
    <property type="entry name" value="ZF_RING_1"/>
    <property type="match status" value="2"/>
</dbReference>